<sequence>MKRIPNTYKLMMVLAGLLILVHFGMPHSHHAFNDPTCHMADDYDDFEHSNHSSEESETCHLLEELSFNNYNFSETVLPDISFFINNCLIPASEQDVNRQGTPLYEPPVIKHILLNHLATKLTFRGPPQPAVAC</sequence>
<evidence type="ECO:0000313" key="2">
    <source>
        <dbReference type="Proteomes" id="UP000721861"/>
    </source>
</evidence>
<accession>A0ABS5KC54</accession>
<name>A0ABS5KC54_9BACT</name>
<evidence type="ECO:0000313" key="1">
    <source>
        <dbReference type="EMBL" id="MBS2212624.1"/>
    </source>
</evidence>
<protein>
    <submittedName>
        <fullName evidence="1">Uncharacterized protein</fullName>
    </submittedName>
</protein>
<gene>
    <name evidence="1" type="ORF">KEM09_14495</name>
</gene>
<dbReference type="EMBL" id="JAGUCN010000017">
    <property type="protein sequence ID" value="MBS2212624.1"/>
    <property type="molecule type" value="Genomic_DNA"/>
</dbReference>
<organism evidence="1 2">
    <name type="scientific">Carboxylicivirga mesophila</name>
    <dbReference type="NCBI Taxonomy" id="1166478"/>
    <lineage>
        <taxon>Bacteria</taxon>
        <taxon>Pseudomonadati</taxon>
        <taxon>Bacteroidota</taxon>
        <taxon>Bacteroidia</taxon>
        <taxon>Marinilabiliales</taxon>
        <taxon>Marinilabiliaceae</taxon>
        <taxon>Carboxylicivirga</taxon>
    </lineage>
</organism>
<dbReference type="Proteomes" id="UP000721861">
    <property type="component" value="Unassembled WGS sequence"/>
</dbReference>
<proteinExistence type="predicted"/>
<reference evidence="1 2" key="1">
    <citation type="journal article" date="2014" name="Int. J. Syst. Evol. Microbiol.">
        <title>Carboxylicivirga gen. nov. in the family Marinilabiliaceae with two novel species, Carboxylicivirga mesophila sp. nov. and Carboxylicivirga taeanensis sp. nov., and reclassification of Cytophaga fermentans as Saccharicrinis fermentans gen. nov., comb. nov.</title>
        <authorList>
            <person name="Yang S.H."/>
            <person name="Seo H.S."/>
            <person name="Woo J.H."/>
            <person name="Oh H.M."/>
            <person name="Jang H."/>
            <person name="Lee J.H."/>
            <person name="Kim S.J."/>
            <person name="Kwon K.K."/>
        </authorList>
    </citation>
    <scope>NUCLEOTIDE SEQUENCE [LARGE SCALE GENOMIC DNA]</scope>
    <source>
        <strain evidence="1 2">JCM 18290</strain>
    </source>
</reference>
<dbReference type="RefSeq" id="WP_212229383.1">
    <property type="nucleotide sequence ID" value="NZ_JAGUCN010000017.1"/>
</dbReference>
<keyword evidence="2" id="KW-1185">Reference proteome</keyword>
<comment type="caution">
    <text evidence="1">The sequence shown here is derived from an EMBL/GenBank/DDBJ whole genome shotgun (WGS) entry which is preliminary data.</text>
</comment>